<reference evidence="1" key="1">
    <citation type="submission" date="2021-01" db="EMBL/GenBank/DDBJ databases">
        <title>Whole genome shotgun sequence of Actinoplanes siamensis NBRC 109076.</title>
        <authorList>
            <person name="Komaki H."/>
            <person name="Tamura T."/>
        </authorList>
    </citation>
    <scope>NUCLEOTIDE SEQUENCE</scope>
    <source>
        <strain evidence="1">NBRC 109076</strain>
    </source>
</reference>
<dbReference type="AlphaFoldDB" id="A0A919N4X3"/>
<dbReference type="Pfam" id="PF19818">
    <property type="entry name" value="DUF6301"/>
    <property type="match status" value="1"/>
</dbReference>
<dbReference type="RefSeq" id="WP_203678267.1">
    <property type="nucleotide sequence ID" value="NZ_BOMW01000019.1"/>
</dbReference>
<dbReference type="InterPro" id="IPR046268">
    <property type="entry name" value="DUF6301"/>
</dbReference>
<accession>A0A919N4X3</accession>
<gene>
    <name evidence="1" type="ORF">Asi03nite_20120</name>
</gene>
<protein>
    <submittedName>
        <fullName evidence="1">Uncharacterized protein</fullName>
    </submittedName>
</protein>
<dbReference type="Proteomes" id="UP000629619">
    <property type="component" value="Unassembled WGS sequence"/>
</dbReference>
<evidence type="ECO:0000313" key="1">
    <source>
        <dbReference type="EMBL" id="GIF04474.1"/>
    </source>
</evidence>
<comment type="caution">
    <text evidence="1">The sequence shown here is derived from an EMBL/GenBank/DDBJ whole genome shotgun (WGS) entry which is preliminary data.</text>
</comment>
<name>A0A919N4X3_9ACTN</name>
<organism evidence="1 2">
    <name type="scientific">Actinoplanes siamensis</name>
    <dbReference type="NCBI Taxonomy" id="1223317"/>
    <lineage>
        <taxon>Bacteria</taxon>
        <taxon>Bacillati</taxon>
        <taxon>Actinomycetota</taxon>
        <taxon>Actinomycetes</taxon>
        <taxon>Micromonosporales</taxon>
        <taxon>Micromonosporaceae</taxon>
        <taxon>Actinoplanes</taxon>
    </lineage>
</organism>
<sequence>MTLPPAIDQPSLEKLITGIRDTAWSWDRAGFPALAERLGWTIRLENEDGAIAGGPWPAGDDAIEVTYDDGRADEVTVTLASTAGAGDVPPEFLTDVFATAVRTATAVLGEPATRTPGARRRARWRGPSHTVEIAHLGAAVNLAWAANDWLDLADRQSERAGR</sequence>
<keyword evidence="2" id="KW-1185">Reference proteome</keyword>
<proteinExistence type="predicted"/>
<dbReference type="EMBL" id="BOMW01000019">
    <property type="protein sequence ID" value="GIF04474.1"/>
    <property type="molecule type" value="Genomic_DNA"/>
</dbReference>
<evidence type="ECO:0000313" key="2">
    <source>
        <dbReference type="Proteomes" id="UP000629619"/>
    </source>
</evidence>